<dbReference type="Proteomes" id="UP000175968">
    <property type="component" value="Chromosome"/>
</dbReference>
<evidence type="ECO:0000313" key="1">
    <source>
        <dbReference type="EMBL" id="AOW10009.1"/>
    </source>
</evidence>
<reference evidence="1 2" key="1">
    <citation type="submission" date="2016-10" db="EMBL/GenBank/DDBJ databases">
        <title>Flavobacterium gilvum sp. nov., isolated from stream water.</title>
        <authorList>
            <person name="Shin S.-K."/>
            <person name="Cho Y.-J."/>
            <person name="Yi H."/>
        </authorList>
    </citation>
    <scope>NUCLEOTIDE SEQUENCE [LARGE SCALE GENOMIC DNA]</scope>
    <source>
        <strain evidence="1 2">EM1308</strain>
    </source>
</reference>
<evidence type="ECO:0000313" key="2">
    <source>
        <dbReference type="Proteomes" id="UP000175968"/>
    </source>
</evidence>
<organism evidence="1 2">
    <name type="scientific">Flavobacterium gilvum</name>
    <dbReference type="NCBI Taxonomy" id="1492737"/>
    <lineage>
        <taxon>Bacteria</taxon>
        <taxon>Pseudomonadati</taxon>
        <taxon>Bacteroidota</taxon>
        <taxon>Flavobacteriia</taxon>
        <taxon>Flavobacteriales</taxon>
        <taxon>Flavobacteriaceae</taxon>
        <taxon>Flavobacterium</taxon>
    </lineage>
</organism>
<sequence length="220" mass="26182">MEYPIIEALKKYKTHFNANQFISLNPNSDFGNLNLVWSQIIIRIECVNMQIVDLYEKFYEQKKHVEMGFYMSNLDDSYLDIMITEQIFYWLRKTADEIISLISICSDYQRTGKYPKKINVSSIGEFIKLKTPFNNTIEKYRYLLQQLNETSNAYKHSFINPQIIAYKGSEYPVVFAYNLHFNDRANQPKFINLDFRVFLNNYNDFLSDVKNHISESYSVK</sequence>
<accession>A0AAC9I442</accession>
<dbReference type="EMBL" id="CP017479">
    <property type="protein sequence ID" value="AOW10009.1"/>
    <property type="molecule type" value="Genomic_DNA"/>
</dbReference>
<protein>
    <submittedName>
        <fullName evidence="1">Uncharacterized protein</fullName>
    </submittedName>
</protein>
<dbReference type="AlphaFoldDB" id="A0AAC9I442"/>
<dbReference type="KEGG" id="fgl:EM308_11090"/>
<gene>
    <name evidence="1" type="ORF">EM308_11090</name>
</gene>
<keyword evidence="2" id="KW-1185">Reference proteome</keyword>
<name>A0AAC9I442_9FLAO</name>
<dbReference type="RefSeq" id="WP_070261834.1">
    <property type="nucleotide sequence ID" value="NZ_CP017479.1"/>
</dbReference>
<proteinExistence type="predicted"/>